<feature type="transmembrane region" description="Helical" evidence="1">
    <location>
        <begin position="267"/>
        <end position="300"/>
    </location>
</feature>
<feature type="transmembrane region" description="Helical" evidence="1">
    <location>
        <begin position="234"/>
        <end position="255"/>
    </location>
</feature>
<dbReference type="EMBL" id="JAWRVI010000006">
    <property type="protein sequence ID" value="KAK4093110.1"/>
    <property type="molecule type" value="Genomic_DNA"/>
</dbReference>
<comment type="caution">
    <text evidence="3">The sequence shown here is derived from an EMBL/GenBank/DDBJ whole genome shotgun (WGS) entry which is preliminary data.</text>
</comment>
<protein>
    <submittedName>
        <fullName evidence="3">Ca2+ regulator and membrane fusion protein fig1 domain-containing protein</fullName>
    </submittedName>
</protein>
<keyword evidence="1" id="KW-1133">Transmembrane helix</keyword>
<keyword evidence="1" id="KW-0472">Membrane</keyword>
<keyword evidence="5" id="KW-1185">Reference proteome</keyword>
<evidence type="ECO:0000313" key="2">
    <source>
        <dbReference type="EMBL" id="KAK4093110.1"/>
    </source>
</evidence>
<feature type="transmembrane region" description="Helical" evidence="1">
    <location>
        <begin position="170"/>
        <end position="189"/>
    </location>
</feature>
<sequence>MRESRTGSASDRSSYLSYSVTESNHESNSRRRPWASLLVGHLAKVNHLRQLLLAASIVLLSLLLAGCTTNLGSVKEIYLLSFSYQDGSPVNSSSSGALPFLFNGRPSNASSVREVRSGYFGLCATADSVSWLCKSSAAGLAGALNATGHADPLNLLWIADEFRRQAVTPIFTFLAAILTFLAFTMGMVYPVTINGSGNAVLRIAVTGISLASNRREARLATWLPASVKRNATTFSLFFMVLATASAFTVATWQHLAAACYTGLAEDLAFGAIVGHTGPVAVALAWLSFVCAVPCAVLLSLEKGLRAKAAKEEAPSVEATAGETQFGDGLESQFGQEATQLDPDEQPPLRNPESWQQTPSIPLYHVLQFMGYAPTGKRGEWEARQHNTAAWVNRGEMHHGFAETIVEDEDQ</sequence>
<reference evidence="2" key="2">
    <citation type="submission" date="2023-11" db="EMBL/GenBank/DDBJ databases">
        <authorList>
            <person name="Beijen E."/>
            <person name="Ohm R.A."/>
        </authorList>
    </citation>
    <scope>NUCLEOTIDE SEQUENCE</scope>
    <source>
        <strain evidence="2">CBS 150709</strain>
    </source>
</reference>
<dbReference type="PANTHER" id="PTHR28092">
    <property type="entry name" value="FACTOR-INDUCED GENE 1 PROTEIN"/>
    <property type="match status" value="1"/>
</dbReference>
<evidence type="ECO:0000313" key="4">
    <source>
        <dbReference type="Proteomes" id="UP000078240"/>
    </source>
</evidence>
<dbReference type="Pfam" id="PF12351">
    <property type="entry name" value="Fig1"/>
    <property type="match status" value="1"/>
</dbReference>
<name>A0A179GM47_PURLI</name>
<organism evidence="3 4">
    <name type="scientific">Purpureocillium lilacinum</name>
    <name type="common">Paecilomyces lilacinus</name>
    <dbReference type="NCBI Taxonomy" id="33203"/>
    <lineage>
        <taxon>Eukaryota</taxon>
        <taxon>Fungi</taxon>
        <taxon>Dikarya</taxon>
        <taxon>Ascomycota</taxon>
        <taxon>Pezizomycotina</taxon>
        <taxon>Sordariomycetes</taxon>
        <taxon>Hypocreomycetidae</taxon>
        <taxon>Hypocreales</taxon>
        <taxon>Ophiocordycipitaceae</taxon>
        <taxon>Purpureocillium</taxon>
    </lineage>
</organism>
<dbReference type="InterPro" id="IPR033481">
    <property type="entry name" value="Dni1/Fig1"/>
</dbReference>
<reference evidence="3 4" key="1">
    <citation type="submission" date="2016-01" db="EMBL/GenBank/DDBJ databases">
        <title>Biosynthesis of antibiotic leucinostatins and their inhibition on Phytophthora in bio-control Purpureocillium lilacinum.</title>
        <authorList>
            <person name="Wang G."/>
            <person name="Liu Z."/>
            <person name="Lin R."/>
            <person name="Li E."/>
            <person name="Mao Z."/>
            <person name="Ling J."/>
            <person name="Yin W."/>
            <person name="Xie B."/>
        </authorList>
    </citation>
    <scope>NUCLEOTIDE SEQUENCE [LARGE SCALE GENOMIC DNA]</scope>
    <source>
        <strain evidence="3">PLBJ-1</strain>
    </source>
</reference>
<dbReference type="AlphaFoldDB" id="A0A179GM47"/>
<proteinExistence type="predicted"/>
<reference evidence="2 5" key="3">
    <citation type="journal article" date="2024" name="Microbiol. Resour. Announc.">
        <title>Genome annotations for the ascomycete fungi Trichoderma harzianum, Trichoderma aggressivum, and Purpureocillium lilacinum.</title>
        <authorList>
            <person name="Beijen E.P.W."/>
            <person name="Ohm R.A."/>
        </authorList>
    </citation>
    <scope>NUCLEOTIDE SEQUENCE [LARGE SCALE GENOMIC DNA]</scope>
    <source>
        <strain evidence="2 5">CBS 150709</strain>
    </source>
</reference>
<evidence type="ECO:0000256" key="1">
    <source>
        <dbReference type="SAM" id="Phobius"/>
    </source>
</evidence>
<feature type="transmembrane region" description="Helical" evidence="1">
    <location>
        <begin position="51"/>
        <end position="71"/>
    </location>
</feature>
<dbReference type="EMBL" id="LSBH01000005">
    <property type="protein sequence ID" value="OAQ78568.1"/>
    <property type="molecule type" value="Genomic_DNA"/>
</dbReference>
<dbReference type="Proteomes" id="UP000078240">
    <property type="component" value="Unassembled WGS sequence"/>
</dbReference>
<accession>A0A179GM47</accession>
<evidence type="ECO:0000313" key="3">
    <source>
        <dbReference type="EMBL" id="OAQ78568.1"/>
    </source>
</evidence>
<dbReference type="Proteomes" id="UP001287286">
    <property type="component" value="Unassembled WGS sequence"/>
</dbReference>
<dbReference type="GO" id="GO:0043332">
    <property type="term" value="C:mating projection tip"/>
    <property type="evidence" value="ECO:0007669"/>
    <property type="project" value="TreeGrafter"/>
</dbReference>
<dbReference type="PANTHER" id="PTHR28092:SF1">
    <property type="entry name" value="FACTOR-INDUCED GENE 1 PROTEIN"/>
    <property type="match status" value="1"/>
</dbReference>
<gene>
    <name evidence="2" type="ORF">Purlil1_2267</name>
    <name evidence="3" type="ORF">VFPBJ_06689</name>
</gene>
<evidence type="ECO:0000313" key="5">
    <source>
        <dbReference type="Proteomes" id="UP001287286"/>
    </source>
</evidence>
<dbReference type="GO" id="GO:0016020">
    <property type="term" value="C:membrane"/>
    <property type="evidence" value="ECO:0007669"/>
    <property type="project" value="InterPro"/>
</dbReference>
<keyword evidence="1" id="KW-0812">Transmembrane</keyword>
<dbReference type="GO" id="GO:0000747">
    <property type="term" value="P:conjugation with cellular fusion"/>
    <property type="evidence" value="ECO:0007669"/>
    <property type="project" value="TreeGrafter"/>
</dbReference>